<keyword evidence="1 3" id="KW-1015">Disulfide bond</keyword>
<evidence type="ECO:0000256" key="3">
    <source>
        <dbReference type="PROSITE-ProRule" id="PRU00124"/>
    </source>
</evidence>
<dbReference type="InterPro" id="IPR035914">
    <property type="entry name" value="Sperma_CUB_dom_sf"/>
</dbReference>
<name>A0ABQ9EB39_TEGGR</name>
<dbReference type="InterPro" id="IPR002172">
    <property type="entry name" value="LDrepeatLR_classA_rpt"/>
</dbReference>
<feature type="disulfide bond" evidence="3">
    <location>
        <begin position="168"/>
        <end position="183"/>
    </location>
</feature>
<evidence type="ECO:0000256" key="4">
    <source>
        <dbReference type="SAM" id="MobiDB-lite"/>
    </source>
</evidence>
<proteinExistence type="predicted"/>
<feature type="disulfide bond" evidence="3">
    <location>
        <begin position="156"/>
        <end position="174"/>
    </location>
</feature>
<dbReference type="InterPro" id="IPR042333">
    <property type="entry name" value="LRAD2/Mig-13-like"/>
</dbReference>
<dbReference type="SMART" id="SM00192">
    <property type="entry name" value="LDLa"/>
    <property type="match status" value="1"/>
</dbReference>
<evidence type="ECO:0000256" key="2">
    <source>
        <dbReference type="PROSITE-ProRule" id="PRU00059"/>
    </source>
</evidence>
<dbReference type="InterPro" id="IPR036055">
    <property type="entry name" value="LDL_receptor-like_sf"/>
</dbReference>
<keyword evidence="5" id="KW-1133">Transmembrane helix</keyword>
<dbReference type="SUPFAM" id="SSF49854">
    <property type="entry name" value="Spermadhesin, CUB domain"/>
    <property type="match status" value="1"/>
</dbReference>
<dbReference type="SUPFAM" id="SSF57424">
    <property type="entry name" value="LDL receptor-like module"/>
    <property type="match status" value="1"/>
</dbReference>
<dbReference type="Proteomes" id="UP001217089">
    <property type="component" value="Unassembled WGS sequence"/>
</dbReference>
<feature type="compositionally biased region" description="Basic residues" evidence="4">
    <location>
        <begin position="302"/>
        <end position="311"/>
    </location>
</feature>
<dbReference type="Pfam" id="PF00057">
    <property type="entry name" value="Ldl_recept_a"/>
    <property type="match status" value="1"/>
</dbReference>
<dbReference type="Gene3D" id="2.60.120.290">
    <property type="entry name" value="Spermadhesin, CUB domain"/>
    <property type="match status" value="1"/>
</dbReference>
<gene>
    <name evidence="7" type="ORF">KUTeg_018952</name>
</gene>
<evidence type="ECO:0000256" key="1">
    <source>
        <dbReference type="ARBA" id="ARBA00023157"/>
    </source>
</evidence>
<dbReference type="PANTHER" id="PTHR24652:SF69">
    <property type="entry name" value="CUB DOMAIN-CONTAINING PROTEIN"/>
    <property type="match status" value="1"/>
</dbReference>
<comment type="caution">
    <text evidence="2">Lacks conserved residue(s) required for the propagation of feature annotation.</text>
</comment>
<keyword evidence="5" id="KW-0812">Transmembrane</keyword>
<comment type="caution">
    <text evidence="7">The sequence shown here is derived from an EMBL/GenBank/DDBJ whole genome shotgun (WGS) entry which is preliminary data.</text>
</comment>
<feature type="transmembrane region" description="Helical" evidence="5">
    <location>
        <begin position="196"/>
        <end position="220"/>
    </location>
</feature>
<dbReference type="PROSITE" id="PS50068">
    <property type="entry name" value="LDLRA_2"/>
    <property type="match status" value="1"/>
</dbReference>
<evidence type="ECO:0000313" key="8">
    <source>
        <dbReference type="Proteomes" id="UP001217089"/>
    </source>
</evidence>
<protein>
    <recommendedName>
        <fullName evidence="6">CUB domain-containing protein</fullName>
    </recommendedName>
</protein>
<evidence type="ECO:0000259" key="6">
    <source>
        <dbReference type="PROSITE" id="PS01180"/>
    </source>
</evidence>
<dbReference type="InterPro" id="IPR000859">
    <property type="entry name" value="CUB_dom"/>
</dbReference>
<accession>A0ABQ9EB39</accession>
<dbReference type="CDD" id="cd00112">
    <property type="entry name" value="LDLa"/>
    <property type="match status" value="1"/>
</dbReference>
<dbReference type="Gene3D" id="4.10.400.10">
    <property type="entry name" value="Low-density Lipoprotein Receptor"/>
    <property type="match status" value="1"/>
</dbReference>
<dbReference type="PROSITE" id="PS01180">
    <property type="entry name" value="CUB"/>
    <property type="match status" value="1"/>
</dbReference>
<feature type="compositionally biased region" description="Polar residues" evidence="4">
    <location>
        <begin position="279"/>
        <end position="295"/>
    </location>
</feature>
<keyword evidence="5" id="KW-0472">Membrane</keyword>
<dbReference type="InterPro" id="IPR023415">
    <property type="entry name" value="LDLR_class-A_CS"/>
</dbReference>
<dbReference type="CDD" id="cd00041">
    <property type="entry name" value="CUB"/>
    <property type="match status" value="1"/>
</dbReference>
<feature type="region of interest" description="Disordered" evidence="4">
    <location>
        <begin position="256"/>
        <end position="311"/>
    </location>
</feature>
<sequence length="311" mass="34930">MLKHKKPYLWKYKHLEEDFTTSDYMTTTCTNSVSMNIARRLQTSTSLTYSNSMSCTYTITVPSGYFVQANIRRFELEEKRYGACVDYANFYDGGSTGSTKLNTDPYCDQSAPSQLASTGTKMTIEFHSDNSAVYRGFDIIFAAATNAPCSGDQFACSNSKCVSSLLYCDNYNHCGDESDEANCTVAATTTAADNTALIAGLTIGLTVLVLVCVFTGIYIYRYYRWKLFLKDPVPKMKQWKQDNSYPVTKKYYRPQYQTLESEKSKSKPGNGGNDEKTSINDNSETRTVSPPSTQSNKERVKFAHKKRESMA</sequence>
<dbReference type="EMBL" id="JARBDR010000917">
    <property type="protein sequence ID" value="KAJ8302556.1"/>
    <property type="molecule type" value="Genomic_DNA"/>
</dbReference>
<feature type="domain" description="CUB" evidence="6">
    <location>
        <begin position="29"/>
        <end position="144"/>
    </location>
</feature>
<dbReference type="PROSITE" id="PS01209">
    <property type="entry name" value="LDLRA_1"/>
    <property type="match status" value="1"/>
</dbReference>
<evidence type="ECO:0000256" key="5">
    <source>
        <dbReference type="SAM" id="Phobius"/>
    </source>
</evidence>
<dbReference type="PANTHER" id="PTHR24652">
    <property type="entry name" value="LOW-DENSITY LIPOPROTEIN RECEPTOR CLASS A DOMAIN-CONTAINING PROTEIN 2"/>
    <property type="match status" value="1"/>
</dbReference>
<dbReference type="SMART" id="SM00042">
    <property type="entry name" value="CUB"/>
    <property type="match status" value="1"/>
</dbReference>
<feature type="disulfide bond" evidence="3">
    <location>
        <begin position="149"/>
        <end position="161"/>
    </location>
</feature>
<dbReference type="Pfam" id="PF00431">
    <property type="entry name" value="CUB"/>
    <property type="match status" value="1"/>
</dbReference>
<evidence type="ECO:0000313" key="7">
    <source>
        <dbReference type="EMBL" id="KAJ8302556.1"/>
    </source>
</evidence>
<keyword evidence="8" id="KW-1185">Reference proteome</keyword>
<organism evidence="7 8">
    <name type="scientific">Tegillarca granosa</name>
    <name type="common">Malaysian cockle</name>
    <name type="synonym">Anadara granosa</name>
    <dbReference type="NCBI Taxonomy" id="220873"/>
    <lineage>
        <taxon>Eukaryota</taxon>
        <taxon>Metazoa</taxon>
        <taxon>Spiralia</taxon>
        <taxon>Lophotrochozoa</taxon>
        <taxon>Mollusca</taxon>
        <taxon>Bivalvia</taxon>
        <taxon>Autobranchia</taxon>
        <taxon>Pteriomorphia</taxon>
        <taxon>Arcoida</taxon>
        <taxon>Arcoidea</taxon>
        <taxon>Arcidae</taxon>
        <taxon>Tegillarca</taxon>
    </lineage>
</organism>
<reference evidence="7 8" key="1">
    <citation type="submission" date="2022-12" db="EMBL/GenBank/DDBJ databases">
        <title>Chromosome-level genome of Tegillarca granosa.</title>
        <authorList>
            <person name="Kim J."/>
        </authorList>
    </citation>
    <scope>NUCLEOTIDE SEQUENCE [LARGE SCALE GENOMIC DNA]</scope>
    <source>
        <strain evidence="7">Teg-2019</strain>
        <tissue evidence="7">Adductor muscle</tissue>
    </source>
</reference>